<dbReference type="Proteomes" id="UP001156398">
    <property type="component" value="Unassembled WGS sequence"/>
</dbReference>
<sequence length="131" mass="13572">MFAALFILLYVAHLAADYPGQTDHQAGHKADPGWAGWAAAFAHAGTHAALTAVALGIATVTVAPNLTLTGAIVGTVWVTATHALIDRRWIVAWWMDNTGQAAFRARGGAAHVDQAAHVLMLAVAAGLITAL</sequence>
<name>A0ABT6W4Q9_9ACTN</name>
<evidence type="ECO:0000313" key="1">
    <source>
        <dbReference type="EMBL" id="MDI5965745.1"/>
    </source>
</evidence>
<comment type="caution">
    <text evidence="1">The sequence shown here is derived from an EMBL/GenBank/DDBJ whole genome shotgun (WGS) entry which is preliminary data.</text>
</comment>
<dbReference type="RefSeq" id="WP_271322095.1">
    <property type="nucleotide sequence ID" value="NZ_JAAGKO020000040.1"/>
</dbReference>
<evidence type="ECO:0000313" key="2">
    <source>
        <dbReference type="Proteomes" id="UP001156398"/>
    </source>
</evidence>
<dbReference type="Pfam" id="PF11750">
    <property type="entry name" value="DUF3307"/>
    <property type="match status" value="1"/>
</dbReference>
<keyword evidence="2" id="KW-1185">Reference proteome</keyword>
<proteinExistence type="predicted"/>
<dbReference type="EMBL" id="JAAGKO020000040">
    <property type="protein sequence ID" value="MDI5965745.1"/>
    <property type="molecule type" value="Genomic_DNA"/>
</dbReference>
<protein>
    <submittedName>
        <fullName evidence="1">DUF3307 domain-containing protein</fullName>
    </submittedName>
</protein>
<reference evidence="1 2" key="1">
    <citation type="submission" date="2023-05" db="EMBL/GenBank/DDBJ databases">
        <title>Streptantibioticus silvisoli sp. nov., acidotolerant actinomycetes 1 from pine litter.</title>
        <authorList>
            <person name="Swiecimska M."/>
            <person name="Golinska P."/>
            <person name="Sangal V."/>
            <person name="Wachnowicz B."/>
            <person name="Goodfellow M."/>
        </authorList>
    </citation>
    <scope>NUCLEOTIDE SEQUENCE [LARGE SCALE GENOMIC DNA]</scope>
    <source>
        <strain evidence="1 2">SL54</strain>
    </source>
</reference>
<gene>
    <name evidence="1" type="ORF">POF43_023965</name>
</gene>
<organism evidence="1 2">
    <name type="scientific">Streptantibioticus silvisoli</name>
    <dbReference type="NCBI Taxonomy" id="2705255"/>
    <lineage>
        <taxon>Bacteria</taxon>
        <taxon>Bacillati</taxon>
        <taxon>Actinomycetota</taxon>
        <taxon>Actinomycetes</taxon>
        <taxon>Kitasatosporales</taxon>
        <taxon>Streptomycetaceae</taxon>
        <taxon>Streptantibioticus</taxon>
    </lineage>
</organism>
<accession>A0ABT6W4Q9</accession>
<dbReference type="InterPro" id="IPR021737">
    <property type="entry name" value="Phage_phiKZ_Orf197"/>
</dbReference>